<dbReference type="InterPro" id="IPR025839">
    <property type="entry name" value="RLAN_dom"/>
</dbReference>
<dbReference type="Gene3D" id="3.30.1490.20">
    <property type="entry name" value="ATP-grasp fold, A domain"/>
    <property type="match status" value="1"/>
</dbReference>
<evidence type="ECO:0000256" key="1">
    <source>
        <dbReference type="ARBA" id="ARBA00023211"/>
    </source>
</evidence>
<dbReference type="SUPFAM" id="SSF56059">
    <property type="entry name" value="Glutathione synthetase ATP-binding domain-like"/>
    <property type="match status" value="1"/>
</dbReference>
<protein>
    <submittedName>
        <fullName evidence="4">Glutathione synthase/Ribosomal protein S6 modification enzyme (Glutaminyl transferase)</fullName>
    </submittedName>
</protein>
<dbReference type="EMBL" id="CP007142">
    <property type="protein sequence ID" value="AJQ94642.1"/>
    <property type="molecule type" value="Genomic_DNA"/>
</dbReference>
<evidence type="ECO:0000313" key="4">
    <source>
        <dbReference type="EMBL" id="AJQ94642.1"/>
    </source>
</evidence>
<dbReference type="Pfam" id="PF08443">
    <property type="entry name" value="RimK"/>
    <property type="match status" value="1"/>
</dbReference>
<dbReference type="KEGG" id="gsn:YC6258_02604"/>
<gene>
    <name evidence="4" type="ORF">YC6258_02604</name>
</gene>
<dbReference type="RefSeq" id="WP_044617138.1">
    <property type="nucleotide sequence ID" value="NZ_CP007142.1"/>
</dbReference>
<dbReference type="Proteomes" id="UP000032266">
    <property type="component" value="Chromosome"/>
</dbReference>
<dbReference type="Pfam" id="PF14401">
    <property type="entry name" value="RLAN"/>
    <property type="match status" value="1"/>
</dbReference>
<dbReference type="GO" id="GO:0009432">
    <property type="term" value="P:SOS response"/>
    <property type="evidence" value="ECO:0007669"/>
    <property type="project" value="TreeGrafter"/>
</dbReference>
<keyword evidence="4" id="KW-0808">Transferase</keyword>
<reference evidence="4 5" key="1">
    <citation type="submission" date="2014-01" db="EMBL/GenBank/DDBJ databases">
        <title>Full genme sequencing of cellulolytic bacterium Gynuella sunshinyii YC6258T gen. nov., sp. nov.</title>
        <authorList>
            <person name="Khan H."/>
            <person name="Chung E.J."/>
            <person name="Chung Y.R."/>
        </authorList>
    </citation>
    <scope>NUCLEOTIDE SEQUENCE [LARGE SCALE GENOMIC DNA]</scope>
    <source>
        <strain evidence="4 5">YC6258</strain>
    </source>
</reference>
<dbReference type="GO" id="GO:0046872">
    <property type="term" value="F:metal ion binding"/>
    <property type="evidence" value="ECO:0007669"/>
    <property type="project" value="InterPro"/>
</dbReference>
<evidence type="ECO:0000259" key="3">
    <source>
        <dbReference type="PROSITE" id="PS50975"/>
    </source>
</evidence>
<dbReference type="GO" id="GO:0005737">
    <property type="term" value="C:cytoplasm"/>
    <property type="evidence" value="ECO:0007669"/>
    <property type="project" value="TreeGrafter"/>
</dbReference>
<organism evidence="4 5">
    <name type="scientific">Gynuella sunshinyii YC6258</name>
    <dbReference type="NCBI Taxonomy" id="1445510"/>
    <lineage>
        <taxon>Bacteria</taxon>
        <taxon>Pseudomonadati</taxon>
        <taxon>Pseudomonadota</taxon>
        <taxon>Gammaproteobacteria</taxon>
        <taxon>Oceanospirillales</taxon>
        <taxon>Saccharospirillaceae</taxon>
        <taxon>Gynuella</taxon>
    </lineage>
</organism>
<evidence type="ECO:0000313" key="5">
    <source>
        <dbReference type="Proteomes" id="UP000032266"/>
    </source>
</evidence>
<dbReference type="GO" id="GO:0018169">
    <property type="term" value="F:ribosomal S6-glutamic acid ligase activity"/>
    <property type="evidence" value="ECO:0007669"/>
    <property type="project" value="TreeGrafter"/>
</dbReference>
<dbReference type="PATRIC" id="fig|1445510.3.peg.2558"/>
<accession>A0A0C5VIZ2</accession>
<dbReference type="STRING" id="1445510.YC6258_02604"/>
<dbReference type="Gene3D" id="3.30.470.20">
    <property type="entry name" value="ATP-grasp fold, B domain"/>
    <property type="match status" value="1"/>
</dbReference>
<dbReference type="InterPro" id="IPR013815">
    <property type="entry name" value="ATP_grasp_subdomain_1"/>
</dbReference>
<dbReference type="HOGENOM" id="CLU_016765_0_0_6"/>
<dbReference type="GO" id="GO:0016740">
    <property type="term" value="F:transferase activity"/>
    <property type="evidence" value="ECO:0007669"/>
    <property type="project" value="UniProtKB-KW"/>
</dbReference>
<dbReference type="AlphaFoldDB" id="A0A0C5VIZ2"/>
<proteinExistence type="predicted"/>
<keyword evidence="1" id="KW-0464">Manganese</keyword>
<dbReference type="OrthoDB" id="9800957at2"/>
<dbReference type="PANTHER" id="PTHR21621:SF0">
    <property type="entry name" value="BETA-CITRYLGLUTAMATE SYNTHASE B-RELATED"/>
    <property type="match status" value="1"/>
</dbReference>
<keyword evidence="2" id="KW-0547">Nucleotide-binding</keyword>
<dbReference type="PROSITE" id="PS50975">
    <property type="entry name" value="ATP_GRASP"/>
    <property type="match status" value="1"/>
</dbReference>
<keyword evidence="5" id="KW-1185">Reference proteome</keyword>
<dbReference type="InterPro" id="IPR013651">
    <property type="entry name" value="ATP-grasp_RimK-type"/>
</dbReference>
<sequence length="488" mass="55764">MKSLLILVDQLSDWTPFYQDRHVTEINDYLAAPIPDIGYVINLCRDFSYQSSGYYGSLLAEARGELPFPSVRSITEFHNYEKGNVLERKFGKLLEHHANDHQFELEIFFGKSAVKELNALTRHLFERFRFPALRTHFKRLSKNIWSLENVSIISIDQLDDHQQTLFADALDIFSRKVWRKSSSRKYQYDLAILVNPDELLPPSNQGALKLFEKAAKETGLDVDFITTRDADRIPQYDALFIRQTTSVTHDTYRCAQIAERNNLVVIDSPSAILTCANKVYLHEVLTRNKVPTPKSLLLMKHRLPDVDKIIEQIGLPAIVKIPDGAFSIGVEKARTAEELQTKMALMLESSAIILIQEFVPTDFDWRIGVLNEQAFFACRYFMAKGHWQIYNHGARKAYDQSGLADAFSIDQVPKKVIQTAVKAARCMGDGLFGVDIKQSGNRVMVIEVNDNPSIDKGVEDQHLGYKMYQTIMGDFYRRLELANGRSDK</sequence>
<keyword evidence="2" id="KW-0067">ATP-binding</keyword>
<dbReference type="GO" id="GO:0005524">
    <property type="term" value="F:ATP binding"/>
    <property type="evidence" value="ECO:0007669"/>
    <property type="project" value="UniProtKB-UniRule"/>
</dbReference>
<dbReference type="Gene3D" id="3.40.50.20">
    <property type="match status" value="1"/>
</dbReference>
<feature type="domain" description="ATP-grasp" evidence="3">
    <location>
        <begin position="282"/>
        <end position="476"/>
    </location>
</feature>
<dbReference type="PANTHER" id="PTHR21621">
    <property type="entry name" value="RIBOSOMAL PROTEIN S6 MODIFICATION PROTEIN"/>
    <property type="match status" value="1"/>
</dbReference>
<name>A0A0C5VIZ2_9GAMM</name>
<dbReference type="InterPro" id="IPR011761">
    <property type="entry name" value="ATP-grasp"/>
</dbReference>
<evidence type="ECO:0000256" key="2">
    <source>
        <dbReference type="PROSITE-ProRule" id="PRU00409"/>
    </source>
</evidence>